<keyword evidence="7" id="KW-1185">Reference proteome</keyword>
<comment type="similarity">
    <text evidence="4">Belongs to the class I-like SAM-binding methyltransferase superfamily. Cation-independent O-methyltransferase family.</text>
</comment>
<sequence>MVTLSELAQDIQSHVAVIDKYLKEHNLPQPTFDADSPRELPLDANVQRARMLLIEQASALANLATGSADHLRWHCMNSKYDDTALHFLAAYNVFDAVPREGSISYAELSTKVGMPEHRLRRILAQAYTQHYFYPPKPGHVAHTSNSAMAVGDTLARAWILHNTEEVQPWYANKLVDATRKWQDSYNPLHTGPNVNAKPGEEKSFYQIMDGDDDGEWNGVKGKGFRLRRLYDTDQFFGTGGAMKGTNIIRAYDWAKLGRATVVNVDGITGYLASTVALAFPELTFIIQQRSSPWYEKQFYESLPVKLKGRVSYMAHDQYNEQPVKGADLYFMSTVLHKENDERAIKIIRRCVEAMDPKKSRILTRDIVMDGGDPPPEDWAVKGGGAYDAGLGPTGVITRLNIGVDLQMLSVLNSYERTREEWVALFKKADPRFALKQCIQTVGNCASLMEWVLE</sequence>
<dbReference type="OrthoDB" id="4196502at2759"/>
<reference evidence="7" key="1">
    <citation type="journal article" date="2009" name="Genome Res.">
        <title>Comparative genomic analyses of the human fungal pathogens Coccidioides and their relatives.</title>
        <authorList>
            <person name="Sharpton T.J."/>
            <person name="Stajich J.E."/>
            <person name="Rounsley S.D."/>
            <person name="Gardner M.J."/>
            <person name="Wortman J.R."/>
            <person name="Jordar V.S."/>
            <person name="Maiti R."/>
            <person name="Kodira C.D."/>
            <person name="Neafsey D.E."/>
            <person name="Zeng Q."/>
            <person name="Hung C.-Y."/>
            <person name="McMahan C."/>
            <person name="Muszewska A."/>
            <person name="Grynberg M."/>
            <person name="Mandel M.A."/>
            <person name="Kellner E.M."/>
            <person name="Barker B.M."/>
            <person name="Galgiani J.N."/>
            <person name="Orbach M.J."/>
            <person name="Kirkland T.N."/>
            <person name="Cole G.T."/>
            <person name="Henn M.R."/>
            <person name="Birren B.W."/>
            <person name="Taylor J.W."/>
        </authorList>
    </citation>
    <scope>NUCLEOTIDE SEQUENCE [LARGE SCALE GENOMIC DNA]</scope>
    <source>
        <strain evidence="7">UAMH 1704</strain>
    </source>
</reference>
<dbReference type="PANTHER" id="PTHR43712">
    <property type="entry name" value="PUTATIVE (AFU_ORTHOLOGUE AFUA_4G14580)-RELATED"/>
    <property type="match status" value="1"/>
</dbReference>
<proteinExistence type="inferred from homology"/>
<keyword evidence="3" id="KW-0949">S-adenosyl-L-methionine</keyword>
<keyword evidence="1" id="KW-0489">Methyltransferase</keyword>
<organism evidence="6 7">
    <name type="scientific">Uncinocarpus reesii (strain UAMH 1704)</name>
    <dbReference type="NCBI Taxonomy" id="336963"/>
    <lineage>
        <taxon>Eukaryota</taxon>
        <taxon>Fungi</taxon>
        <taxon>Dikarya</taxon>
        <taxon>Ascomycota</taxon>
        <taxon>Pezizomycotina</taxon>
        <taxon>Eurotiomycetes</taxon>
        <taxon>Eurotiomycetidae</taxon>
        <taxon>Onygenales</taxon>
        <taxon>Onygenaceae</taxon>
        <taxon>Uncinocarpus</taxon>
    </lineage>
</organism>
<dbReference type="PANTHER" id="PTHR43712:SF5">
    <property type="entry name" value="O-METHYLTRANSFERASE ASQN-RELATED"/>
    <property type="match status" value="1"/>
</dbReference>
<name>C4JVB1_UNCRE</name>
<dbReference type="Proteomes" id="UP000002058">
    <property type="component" value="Unassembled WGS sequence"/>
</dbReference>
<keyword evidence="2" id="KW-0808">Transferase</keyword>
<evidence type="ECO:0000256" key="3">
    <source>
        <dbReference type="ARBA" id="ARBA00022691"/>
    </source>
</evidence>
<dbReference type="GO" id="GO:0032259">
    <property type="term" value="P:methylation"/>
    <property type="evidence" value="ECO:0007669"/>
    <property type="project" value="UniProtKB-KW"/>
</dbReference>
<evidence type="ECO:0000256" key="1">
    <source>
        <dbReference type="ARBA" id="ARBA00022603"/>
    </source>
</evidence>
<evidence type="ECO:0000256" key="2">
    <source>
        <dbReference type="ARBA" id="ARBA00022679"/>
    </source>
</evidence>
<feature type="domain" description="O-methyltransferase C-terminal" evidence="5">
    <location>
        <begin position="243"/>
        <end position="365"/>
    </location>
</feature>
<dbReference type="KEGG" id="ure:UREG_06503"/>
<dbReference type="OMA" id="NCASLME"/>
<dbReference type="Gene3D" id="1.10.10.10">
    <property type="entry name" value="Winged helix-like DNA-binding domain superfamily/Winged helix DNA-binding domain"/>
    <property type="match status" value="1"/>
</dbReference>
<dbReference type="SUPFAM" id="SSF46785">
    <property type="entry name" value="Winged helix' DNA-binding domain"/>
    <property type="match status" value="1"/>
</dbReference>
<dbReference type="PROSITE" id="PS51683">
    <property type="entry name" value="SAM_OMT_II"/>
    <property type="match status" value="1"/>
</dbReference>
<dbReference type="AlphaFoldDB" id="C4JVB1"/>
<dbReference type="InterPro" id="IPR016461">
    <property type="entry name" value="COMT-like"/>
</dbReference>
<dbReference type="InterPro" id="IPR029063">
    <property type="entry name" value="SAM-dependent_MTases_sf"/>
</dbReference>
<evidence type="ECO:0000313" key="7">
    <source>
        <dbReference type="Proteomes" id="UP000002058"/>
    </source>
</evidence>
<dbReference type="SUPFAM" id="SSF53335">
    <property type="entry name" value="S-adenosyl-L-methionine-dependent methyltransferases"/>
    <property type="match status" value="1"/>
</dbReference>
<gene>
    <name evidence="6" type="ORF">UREG_06503</name>
</gene>
<dbReference type="InterPro" id="IPR001077">
    <property type="entry name" value="COMT_C"/>
</dbReference>
<dbReference type="GeneID" id="8442610"/>
<dbReference type="InParanoid" id="C4JVB1"/>
<dbReference type="InterPro" id="IPR036388">
    <property type="entry name" value="WH-like_DNA-bd_sf"/>
</dbReference>
<dbReference type="GO" id="GO:0008171">
    <property type="term" value="F:O-methyltransferase activity"/>
    <property type="evidence" value="ECO:0007669"/>
    <property type="project" value="InterPro"/>
</dbReference>
<dbReference type="RefSeq" id="XP_002583536.1">
    <property type="nucleotide sequence ID" value="XM_002583490.1"/>
</dbReference>
<dbReference type="Gene3D" id="3.40.50.150">
    <property type="entry name" value="Vaccinia Virus protein VP39"/>
    <property type="match status" value="1"/>
</dbReference>
<accession>C4JVB1</accession>
<evidence type="ECO:0000313" key="6">
    <source>
        <dbReference type="EMBL" id="EEP81638.1"/>
    </source>
</evidence>
<dbReference type="EMBL" id="CH476618">
    <property type="protein sequence ID" value="EEP81638.1"/>
    <property type="molecule type" value="Genomic_DNA"/>
</dbReference>
<evidence type="ECO:0000256" key="4">
    <source>
        <dbReference type="ARBA" id="ARBA00038277"/>
    </source>
</evidence>
<dbReference type="eggNOG" id="KOG3178">
    <property type="taxonomic scope" value="Eukaryota"/>
</dbReference>
<protein>
    <recommendedName>
        <fullName evidence="5">O-methyltransferase C-terminal domain-containing protein</fullName>
    </recommendedName>
</protein>
<dbReference type="VEuPathDB" id="FungiDB:UREG_06503"/>
<dbReference type="InterPro" id="IPR036390">
    <property type="entry name" value="WH_DNA-bd_sf"/>
</dbReference>
<evidence type="ECO:0000259" key="5">
    <source>
        <dbReference type="Pfam" id="PF00891"/>
    </source>
</evidence>
<dbReference type="HOGENOM" id="CLU_005533_1_4_1"/>
<dbReference type="Pfam" id="PF00891">
    <property type="entry name" value="Methyltransf_2"/>
    <property type="match status" value="1"/>
</dbReference>